<gene>
    <name evidence="3" type="ORF">K1J60_21005</name>
</gene>
<feature type="compositionally biased region" description="Basic and acidic residues" evidence="1">
    <location>
        <begin position="65"/>
        <end position="78"/>
    </location>
</feature>
<keyword evidence="2" id="KW-0472">Membrane</keyword>
<reference evidence="3 4" key="1">
    <citation type="submission" date="2021-08" db="EMBL/GenBank/DDBJ databases">
        <authorList>
            <person name="Ping M."/>
        </authorList>
    </citation>
    <scope>NUCLEOTIDE SEQUENCE [LARGE SCALE GENOMIC DNA]</scope>
    <source>
        <strain evidence="3 4">MG28</strain>
    </source>
</reference>
<dbReference type="RefSeq" id="WP_220647553.1">
    <property type="nucleotide sequence ID" value="NZ_CP080647.1"/>
</dbReference>
<keyword evidence="4" id="KW-1185">Reference proteome</keyword>
<evidence type="ECO:0000256" key="1">
    <source>
        <dbReference type="SAM" id="MobiDB-lite"/>
    </source>
</evidence>
<evidence type="ECO:0000256" key="2">
    <source>
        <dbReference type="SAM" id="Phobius"/>
    </source>
</evidence>
<name>A0ABX8XRY3_9ACTN</name>
<feature type="transmembrane region" description="Helical" evidence="2">
    <location>
        <begin position="12"/>
        <end position="37"/>
    </location>
</feature>
<protein>
    <submittedName>
        <fullName evidence="3">Uncharacterized protein</fullName>
    </submittedName>
</protein>
<evidence type="ECO:0000313" key="3">
    <source>
        <dbReference type="EMBL" id="QYX78683.1"/>
    </source>
</evidence>
<sequence length="78" mass="8866">MVERNQPYTAILFRFGVLVGLLYMPVLLFHLGTWFPFAGASGYLLWELGRLHRAFGEHTGPGNEQRSEQRREPTTSGS</sequence>
<feature type="region of interest" description="Disordered" evidence="1">
    <location>
        <begin position="57"/>
        <end position="78"/>
    </location>
</feature>
<keyword evidence="2" id="KW-0812">Transmembrane</keyword>
<proteinExistence type="predicted"/>
<evidence type="ECO:0000313" key="4">
    <source>
        <dbReference type="Proteomes" id="UP000827138"/>
    </source>
</evidence>
<dbReference type="Proteomes" id="UP000827138">
    <property type="component" value="Chromosome"/>
</dbReference>
<organism evidence="3 4">
    <name type="scientific">Streptomyces akebiae</name>
    <dbReference type="NCBI Taxonomy" id="2865673"/>
    <lineage>
        <taxon>Bacteria</taxon>
        <taxon>Bacillati</taxon>
        <taxon>Actinomycetota</taxon>
        <taxon>Actinomycetes</taxon>
        <taxon>Kitasatosporales</taxon>
        <taxon>Streptomycetaceae</taxon>
        <taxon>Streptomyces</taxon>
    </lineage>
</organism>
<dbReference type="EMBL" id="CP080647">
    <property type="protein sequence ID" value="QYX78683.1"/>
    <property type="molecule type" value="Genomic_DNA"/>
</dbReference>
<accession>A0ABX8XRY3</accession>
<keyword evidence="2" id="KW-1133">Transmembrane helix</keyword>